<evidence type="ECO:0000313" key="6">
    <source>
        <dbReference type="Proteomes" id="UP000242972"/>
    </source>
</evidence>
<dbReference type="GO" id="GO:0019478">
    <property type="term" value="P:D-amino acid catabolic process"/>
    <property type="evidence" value="ECO:0007669"/>
    <property type="project" value="UniProtKB-UniRule"/>
</dbReference>
<dbReference type="AlphaFoldDB" id="A0A2T2XHT4"/>
<comment type="subcellular location">
    <subcellularLocation>
        <location evidence="4">Cytoplasm</location>
    </subcellularLocation>
</comment>
<dbReference type="FunFam" id="3.50.80.10:FF:000001">
    <property type="entry name" value="D-aminoacyl-tRNA deacylase"/>
    <property type="match status" value="1"/>
</dbReference>
<comment type="catalytic activity">
    <reaction evidence="4">
        <text>a D-aminoacyl-tRNA + H2O = a tRNA + a D-alpha-amino acid + H(+)</text>
        <dbReference type="Rhea" id="RHEA:13953"/>
        <dbReference type="Rhea" id="RHEA-COMP:10123"/>
        <dbReference type="Rhea" id="RHEA-COMP:10124"/>
        <dbReference type="ChEBI" id="CHEBI:15377"/>
        <dbReference type="ChEBI" id="CHEBI:15378"/>
        <dbReference type="ChEBI" id="CHEBI:59871"/>
        <dbReference type="ChEBI" id="CHEBI:78442"/>
        <dbReference type="ChEBI" id="CHEBI:79333"/>
        <dbReference type="EC" id="3.1.1.96"/>
    </reaction>
</comment>
<comment type="caution">
    <text evidence="5">The sequence shown here is derived from an EMBL/GenBank/DDBJ whole genome shotgun (WGS) entry which is preliminary data.</text>
</comment>
<dbReference type="GO" id="GO:0051500">
    <property type="term" value="F:D-tyrosyl-tRNA(Tyr) deacylase activity"/>
    <property type="evidence" value="ECO:0007669"/>
    <property type="project" value="TreeGrafter"/>
</dbReference>
<keyword evidence="3 4" id="KW-0378">Hydrolase</keyword>
<dbReference type="Pfam" id="PF02580">
    <property type="entry name" value="Tyr_Deacylase"/>
    <property type="match status" value="1"/>
</dbReference>
<dbReference type="GO" id="GO:0106026">
    <property type="term" value="F:Gly-tRNA(Ala) deacylase activity"/>
    <property type="evidence" value="ECO:0007669"/>
    <property type="project" value="UniProtKB-UniRule"/>
</dbReference>
<comment type="domain">
    <text evidence="4">A Gly-cisPro motif from one monomer fits into the active site of the other monomer to allow specific chiral rejection of L-amino acids.</text>
</comment>
<comment type="similarity">
    <text evidence="1 4">Belongs to the DTD family.</text>
</comment>
<reference evidence="5 6" key="1">
    <citation type="journal article" date="2014" name="BMC Genomics">
        <title>Comparison of environmental and isolate Sulfobacillus genomes reveals diverse carbon, sulfur, nitrogen, and hydrogen metabolisms.</title>
        <authorList>
            <person name="Justice N.B."/>
            <person name="Norman A."/>
            <person name="Brown C.T."/>
            <person name="Singh A."/>
            <person name="Thomas B.C."/>
            <person name="Banfield J.F."/>
        </authorList>
    </citation>
    <scope>NUCLEOTIDE SEQUENCE [LARGE SCALE GENOMIC DNA]</scope>
    <source>
        <strain evidence="5">AMDSBA4</strain>
    </source>
</reference>
<feature type="short sequence motif" description="Gly-cisPro motif, important for rejection of L-amino acids" evidence="4">
    <location>
        <begin position="136"/>
        <end position="137"/>
    </location>
</feature>
<comment type="catalytic activity">
    <reaction evidence="4">
        <text>glycyl-tRNA(Ala) + H2O = tRNA(Ala) + glycine + H(+)</text>
        <dbReference type="Rhea" id="RHEA:53744"/>
        <dbReference type="Rhea" id="RHEA-COMP:9657"/>
        <dbReference type="Rhea" id="RHEA-COMP:13640"/>
        <dbReference type="ChEBI" id="CHEBI:15377"/>
        <dbReference type="ChEBI" id="CHEBI:15378"/>
        <dbReference type="ChEBI" id="CHEBI:57305"/>
        <dbReference type="ChEBI" id="CHEBI:78442"/>
        <dbReference type="ChEBI" id="CHEBI:78522"/>
    </reaction>
</comment>
<dbReference type="EC" id="3.1.1.96" evidence="4"/>
<dbReference type="EC" id="3.1.1.-" evidence="4"/>
<dbReference type="GO" id="GO:0043908">
    <property type="term" value="F:Ser(Gly)-tRNA(Ala) hydrolase activity"/>
    <property type="evidence" value="ECO:0007669"/>
    <property type="project" value="UniProtKB-UniRule"/>
</dbReference>
<dbReference type="Proteomes" id="UP000242972">
    <property type="component" value="Unassembled WGS sequence"/>
</dbReference>
<evidence type="ECO:0000256" key="2">
    <source>
        <dbReference type="ARBA" id="ARBA00022555"/>
    </source>
</evidence>
<dbReference type="GO" id="GO:0000049">
    <property type="term" value="F:tRNA binding"/>
    <property type="evidence" value="ECO:0007669"/>
    <property type="project" value="UniProtKB-UniRule"/>
</dbReference>
<dbReference type="EMBL" id="PXYW01000013">
    <property type="protein sequence ID" value="PSR34044.1"/>
    <property type="molecule type" value="Genomic_DNA"/>
</dbReference>
<evidence type="ECO:0000256" key="1">
    <source>
        <dbReference type="ARBA" id="ARBA00009673"/>
    </source>
</evidence>
<dbReference type="Gene3D" id="3.50.80.10">
    <property type="entry name" value="D-tyrosyl-tRNA(Tyr) deacylase"/>
    <property type="match status" value="1"/>
</dbReference>
<dbReference type="InterPro" id="IPR003732">
    <property type="entry name" value="Daa-tRNA_deacyls_DTD"/>
</dbReference>
<dbReference type="NCBIfam" id="TIGR00256">
    <property type="entry name" value="D-aminoacyl-tRNA deacylase"/>
    <property type="match status" value="1"/>
</dbReference>
<comment type="function">
    <text evidence="4">An aminoacyl-tRNA editing enzyme that deacylates mischarged D-aminoacyl-tRNAs. Also deacylates mischarged glycyl-tRNA(Ala), protecting cells against glycine mischarging by AlaRS. Acts via tRNA-based rather than protein-based catalysis; rejects L-amino acids rather than detecting D-amino acids in the active site. By recycling D-aminoacyl-tRNA to D-amino acids and free tRNA molecules, this enzyme counteracts the toxicity associated with the formation of D-aminoacyl-tRNA entities in vivo and helps enforce protein L-homochirality.</text>
</comment>
<evidence type="ECO:0000256" key="4">
    <source>
        <dbReference type="HAMAP-Rule" id="MF_00518"/>
    </source>
</evidence>
<keyword evidence="2 4" id="KW-0820">tRNA-binding</keyword>
<dbReference type="HAMAP" id="MF_00518">
    <property type="entry name" value="Deacylase_Dtd"/>
    <property type="match status" value="1"/>
</dbReference>
<protein>
    <recommendedName>
        <fullName evidence="4">D-aminoacyl-tRNA deacylase</fullName>
        <shortName evidence="4">DTD</shortName>
        <ecNumber evidence="4">3.1.1.96</ecNumber>
    </recommendedName>
    <alternativeName>
        <fullName evidence="4">Gly-tRNA(Ala) deacylase</fullName>
        <ecNumber evidence="4">3.1.1.-</ecNumber>
    </alternativeName>
</protein>
<sequence>MRALVQRVKQAKVTVDGDTVGEIGVGLLVFLGITLSDTIEDVDWLVEKVVHLRIFDDASGRLQHDVRDIGGKLLVVSQFTLYGEARRGRRPDFALAAPAMMAEPLYQRFISGCRRILPVETGIFGADMDVSLVNWGPVTIWVQSPKSGKTVE</sequence>
<name>A0A2T2XHT4_9FIRM</name>
<accession>A0A2T2XHT4</accession>
<dbReference type="GO" id="GO:0005737">
    <property type="term" value="C:cytoplasm"/>
    <property type="evidence" value="ECO:0007669"/>
    <property type="project" value="UniProtKB-SubCell"/>
</dbReference>
<evidence type="ECO:0000256" key="3">
    <source>
        <dbReference type="ARBA" id="ARBA00022801"/>
    </source>
</evidence>
<evidence type="ECO:0000313" key="5">
    <source>
        <dbReference type="EMBL" id="PSR34044.1"/>
    </source>
</evidence>
<gene>
    <name evidence="4" type="primary">dtd</name>
    <name evidence="5" type="ORF">C7B46_07215</name>
</gene>
<proteinExistence type="inferred from homology"/>
<dbReference type="SUPFAM" id="SSF69500">
    <property type="entry name" value="DTD-like"/>
    <property type="match status" value="1"/>
</dbReference>
<comment type="subunit">
    <text evidence="4">Homodimer.</text>
</comment>
<dbReference type="CDD" id="cd00563">
    <property type="entry name" value="Dtyr_deacylase"/>
    <property type="match status" value="1"/>
</dbReference>
<dbReference type="PANTHER" id="PTHR10472">
    <property type="entry name" value="D-TYROSYL-TRNA TYR DEACYLASE"/>
    <property type="match status" value="1"/>
</dbReference>
<keyword evidence="4" id="KW-0963">Cytoplasm</keyword>
<dbReference type="PANTHER" id="PTHR10472:SF5">
    <property type="entry name" value="D-AMINOACYL-TRNA DEACYLASE 1"/>
    <property type="match status" value="1"/>
</dbReference>
<dbReference type="InterPro" id="IPR023509">
    <property type="entry name" value="DTD-like_sf"/>
</dbReference>
<organism evidence="5 6">
    <name type="scientific">Sulfobacillus benefaciens</name>
    <dbReference type="NCBI Taxonomy" id="453960"/>
    <lineage>
        <taxon>Bacteria</taxon>
        <taxon>Bacillati</taxon>
        <taxon>Bacillota</taxon>
        <taxon>Clostridia</taxon>
        <taxon>Eubacteriales</taxon>
        <taxon>Clostridiales Family XVII. Incertae Sedis</taxon>
        <taxon>Sulfobacillus</taxon>
    </lineage>
</organism>
<keyword evidence="4" id="KW-0694">RNA-binding</keyword>